<name>A0AAE4ZJR2_RHOHA</name>
<gene>
    <name evidence="2" type="ORF">GS505_22590</name>
</gene>
<dbReference type="GO" id="GO:0016491">
    <property type="term" value="F:oxidoreductase activity"/>
    <property type="evidence" value="ECO:0007669"/>
    <property type="project" value="InterPro"/>
</dbReference>
<evidence type="ECO:0000313" key="3">
    <source>
        <dbReference type="Proteomes" id="UP000605618"/>
    </source>
</evidence>
<protein>
    <recommendedName>
        <fullName evidence="1">Nitroreductase domain-containing protein</fullName>
    </recommendedName>
</protein>
<accession>A0AAE4ZJR2</accession>
<dbReference type="InterPro" id="IPR029479">
    <property type="entry name" value="Nitroreductase"/>
</dbReference>
<dbReference type="Gene3D" id="3.40.109.10">
    <property type="entry name" value="NADH Oxidase"/>
    <property type="match status" value="1"/>
</dbReference>
<reference evidence="2" key="1">
    <citation type="journal article" date="2020" name="Environ. Microbiol.">
        <title>The novel and transferable erm(51) gene confers Macrolides, Lincosamides, and Streptogramins B (MLSB) resistance to clonal Rhodococcus equi in the environment.</title>
        <authorList>
            <person name="Huber L."/>
            <person name="Giguere S."/>
            <person name="Slovis N.M."/>
            <person name="Alvarez-Narvaez S."/>
            <person name="Hart K.A."/>
            <person name="Greiter M."/>
            <person name="Morris E.R.A."/>
            <person name="Cohen N.D."/>
        </authorList>
    </citation>
    <scope>NUCLEOTIDE SEQUENCE</scope>
    <source>
        <strain evidence="2">Lh_141_1</strain>
    </source>
</reference>
<dbReference type="InterPro" id="IPR000415">
    <property type="entry name" value="Nitroreductase-like"/>
</dbReference>
<dbReference type="Pfam" id="PF00881">
    <property type="entry name" value="Nitroreductase"/>
    <property type="match status" value="1"/>
</dbReference>
<dbReference type="SUPFAM" id="SSF55469">
    <property type="entry name" value="FMN-dependent nitroreductase-like"/>
    <property type="match status" value="1"/>
</dbReference>
<comment type="caution">
    <text evidence="2">The sequence shown here is derived from an EMBL/GenBank/DDBJ whole genome shotgun (WGS) entry which is preliminary data.</text>
</comment>
<evidence type="ECO:0000313" key="2">
    <source>
        <dbReference type="EMBL" id="NKS28501.1"/>
    </source>
</evidence>
<proteinExistence type="predicted"/>
<feature type="domain" description="Nitroreductase" evidence="1">
    <location>
        <begin position="67"/>
        <end position="117"/>
    </location>
</feature>
<organism evidence="2 3">
    <name type="scientific">Rhodococcus hoagii</name>
    <name type="common">Corynebacterium equii</name>
    <dbReference type="NCBI Taxonomy" id="43767"/>
    <lineage>
        <taxon>Bacteria</taxon>
        <taxon>Bacillati</taxon>
        <taxon>Actinomycetota</taxon>
        <taxon>Actinomycetes</taxon>
        <taxon>Mycobacteriales</taxon>
        <taxon>Nocardiaceae</taxon>
        <taxon>Prescottella</taxon>
    </lineage>
</organism>
<dbReference type="AlphaFoldDB" id="A0AAE4ZJR2"/>
<sequence length="233" mass="25792">MLVEYVDFNRDAGLADSEIPSFVLITEMTRVLGESSVGAAPSVSPLPRSNAQPSMWGLDFSCSETRCRQFSPEPVSAAELEFAACAARQAPAVCNRQFGRLHVFTDRSDIRKVLEIQGGATRFADEITGLAIVTTSLRSYWDDTQRNQAWVDGGLFAMSFIFGLHAQGLGSVSLNWSKSRRQTEDAECRSHFRRRGDHHAGRFRKASSRVSGRVLARVPLNETLHIRTLDSGN</sequence>
<dbReference type="Proteomes" id="UP000605618">
    <property type="component" value="Unassembled WGS sequence"/>
</dbReference>
<dbReference type="EMBL" id="WUYZ01000024">
    <property type="protein sequence ID" value="NKS28501.1"/>
    <property type="molecule type" value="Genomic_DNA"/>
</dbReference>
<evidence type="ECO:0000259" key="1">
    <source>
        <dbReference type="Pfam" id="PF00881"/>
    </source>
</evidence>